<feature type="non-terminal residue" evidence="1">
    <location>
        <position position="95"/>
    </location>
</feature>
<evidence type="ECO:0000313" key="1">
    <source>
        <dbReference type="EMBL" id="CAG2063390.1"/>
    </source>
</evidence>
<dbReference type="Proteomes" id="UP001153148">
    <property type="component" value="Unassembled WGS sequence"/>
</dbReference>
<gene>
    <name evidence="1" type="ORF">TPAB3V08_LOCUS10337</name>
</gene>
<dbReference type="EMBL" id="CAJPIN010026100">
    <property type="protein sequence ID" value="CAG2063390.1"/>
    <property type="molecule type" value="Genomic_DNA"/>
</dbReference>
<evidence type="ECO:0000313" key="2">
    <source>
        <dbReference type="Proteomes" id="UP001153148"/>
    </source>
</evidence>
<comment type="caution">
    <text evidence="1">The sequence shown here is derived from an EMBL/GenBank/DDBJ whole genome shotgun (WGS) entry which is preliminary data.</text>
</comment>
<proteinExistence type="predicted"/>
<sequence length="95" mass="11029">MLAYHPNRAIGDKDCNKKRILRLQFNTFSRGWASDPPLYWWIFHTPRPPGVPPWRKILRAPLNRIITSYATPFFLIRRFNGHTPRATLGASVATV</sequence>
<protein>
    <submittedName>
        <fullName evidence="1">Uncharacterized protein</fullName>
    </submittedName>
</protein>
<accession>A0ABN7P6N5</accession>
<name>A0ABN7P6N5_TIMPD</name>
<organism evidence="1 2">
    <name type="scientific">Timema podura</name>
    <name type="common">Walking stick</name>
    <dbReference type="NCBI Taxonomy" id="61482"/>
    <lineage>
        <taxon>Eukaryota</taxon>
        <taxon>Metazoa</taxon>
        <taxon>Ecdysozoa</taxon>
        <taxon>Arthropoda</taxon>
        <taxon>Hexapoda</taxon>
        <taxon>Insecta</taxon>
        <taxon>Pterygota</taxon>
        <taxon>Neoptera</taxon>
        <taxon>Polyneoptera</taxon>
        <taxon>Phasmatodea</taxon>
        <taxon>Timematodea</taxon>
        <taxon>Timematoidea</taxon>
        <taxon>Timematidae</taxon>
        <taxon>Timema</taxon>
    </lineage>
</organism>
<keyword evidence="2" id="KW-1185">Reference proteome</keyword>
<reference evidence="1" key="1">
    <citation type="submission" date="2021-03" db="EMBL/GenBank/DDBJ databases">
        <authorList>
            <person name="Tran Van P."/>
        </authorList>
    </citation>
    <scope>NUCLEOTIDE SEQUENCE</scope>
</reference>